<dbReference type="RefSeq" id="WP_118221466.1">
    <property type="nucleotide sequence ID" value="NZ_JADNIJ010000002.1"/>
</dbReference>
<dbReference type="Gene3D" id="2.70.98.10">
    <property type="match status" value="1"/>
</dbReference>
<evidence type="ECO:0000259" key="6">
    <source>
        <dbReference type="Pfam" id="PF17678"/>
    </source>
</evidence>
<keyword evidence="3" id="KW-0106">Calcium</keyword>
<dbReference type="InterPro" id="IPR014718">
    <property type="entry name" value="GH-type_carb-bd"/>
</dbReference>
<keyword evidence="7" id="KW-0378">Hydrolase</keyword>
<dbReference type="PANTHER" id="PTHR12143">
    <property type="entry name" value="PEPTIDE N-GLYCANASE PNGASE -RELATED"/>
    <property type="match status" value="1"/>
</dbReference>
<dbReference type="Pfam" id="PF07971">
    <property type="entry name" value="Glyco_hydro_92"/>
    <property type="match status" value="1"/>
</dbReference>
<evidence type="ECO:0000256" key="1">
    <source>
        <dbReference type="ARBA" id="ARBA00001913"/>
    </source>
</evidence>
<reference evidence="7 8" key="1">
    <citation type="submission" date="2018-08" db="EMBL/GenBank/DDBJ databases">
        <title>A genome reference for cultivated species of the human gut microbiota.</title>
        <authorList>
            <person name="Zou Y."/>
            <person name="Xue W."/>
            <person name="Luo G."/>
        </authorList>
    </citation>
    <scope>NUCLEOTIDE SEQUENCE [LARGE SCALE GENOMIC DNA]</scope>
    <source>
        <strain evidence="7 8">AM27-17</strain>
    </source>
</reference>
<dbReference type="InterPro" id="IPR008928">
    <property type="entry name" value="6-hairpin_glycosidase_sf"/>
</dbReference>
<dbReference type="Pfam" id="PF17678">
    <property type="entry name" value="Glyco_hydro_92N"/>
    <property type="match status" value="1"/>
</dbReference>
<dbReference type="GO" id="GO:0000224">
    <property type="term" value="F:peptide-N4-(N-acetyl-beta-glucosaminyl)asparagine amidase activity"/>
    <property type="evidence" value="ECO:0007669"/>
    <property type="project" value="TreeGrafter"/>
</dbReference>
<dbReference type="GO" id="GO:0005829">
    <property type="term" value="C:cytosol"/>
    <property type="evidence" value="ECO:0007669"/>
    <property type="project" value="TreeGrafter"/>
</dbReference>
<evidence type="ECO:0000256" key="3">
    <source>
        <dbReference type="ARBA" id="ARBA00022837"/>
    </source>
</evidence>
<dbReference type="GO" id="GO:0030246">
    <property type="term" value="F:carbohydrate binding"/>
    <property type="evidence" value="ECO:0007669"/>
    <property type="project" value="InterPro"/>
</dbReference>
<comment type="cofactor">
    <cofactor evidence="1">
        <name>Ca(2+)</name>
        <dbReference type="ChEBI" id="CHEBI:29108"/>
    </cofactor>
</comment>
<feature type="domain" description="Glycosyl hydrolase family 92 N-terminal" evidence="6">
    <location>
        <begin position="29"/>
        <end position="251"/>
    </location>
</feature>
<dbReference type="PANTHER" id="PTHR12143:SF39">
    <property type="entry name" value="SECRETED PROTEIN"/>
    <property type="match status" value="1"/>
</dbReference>
<sequence>MNFCKYILLFLCLATCLASCNEPKKLTGYVNPLLGTATLWEPEDLGYVRKIKGRTWGAEVFPGSSLPNAMVQVSPVTQFRSGAGYQYEDSVIYGFSHTSKGHWNLLHVPMLPVTGKVTANDYCSTFSHNNESARPGYYQVFLDRYNVNAELTSTLRCAYHKYTFPNEADKAVLVNVKRSNNNVREWDIQKVDDNTFTGSQSGEGKIYYYAVSNYKISDIKQLKEGEKDEVAIVHFVDSKGSKPLELKIGFSFVSVKNAKMNLETEMLDKSFAQVQNEADDTWEKLLSKISVEGGTNREKGLFYSCLYRSFLWPALRSDVNGEYTDERHEVANNGFRKYTDPSFWDDYRNKLILLGMISPDVTIDVLKSIIDKGEKRNGYMPTFFHGDHASTFVAGNYLRGIKDFDINRAYKLLLNNAFVPGRGGRPYLQEYMDRGWIAEKDTTNVPTHDEYKAAVTKTVEYAYDDYAIALIARELGDMKNYETLMQRSENYKHLFDTSTGFFRGRIDDGSWIADFDPYYPYYAYMYREANAWNALFFAPHDPKGMIELYHDHNAVENKLDSLFSEPWKGYEVDNMTGFIGNYCHGNQPGHSIPYTYYFIDKQEKAQCILDSIMNHYYDMGADKLAYAGMDDAGEMSSWYVFNAIGLYTYSPADPEYIISVPLFDKITFNLNGKPFTITKKGHGKKIISIAYGNQPVKGYFITHQQLQEGKNLVITTE</sequence>
<feature type="chain" id="PRO_5019128694" evidence="4">
    <location>
        <begin position="21"/>
        <end position="717"/>
    </location>
</feature>
<dbReference type="InterPro" id="IPR012939">
    <property type="entry name" value="Glyco_hydro_92"/>
</dbReference>
<dbReference type="NCBIfam" id="TIGR01180">
    <property type="entry name" value="aman2_put"/>
    <property type="match status" value="1"/>
</dbReference>
<dbReference type="AlphaFoldDB" id="A0A414LDS9"/>
<dbReference type="GO" id="GO:0005975">
    <property type="term" value="P:carbohydrate metabolic process"/>
    <property type="evidence" value="ECO:0007669"/>
    <property type="project" value="InterPro"/>
</dbReference>
<feature type="domain" description="Glycosyl hydrolase family 92" evidence="5">
    <location>
        <begin position="257"/>
        <end position="715"/>
    </location>
</feature>
<accession>A0A414LDS9</accession>
<evidence type="ECO:0000259" key="5">
    <source>
        <dbReference type="Pfam" id="PF07971"/>
    </source>
</evidence>
<dbReference type="EMBL" id="QSKV01000004">
    <property type="protein sequence ID" value="RHE92926.1"/>
    <property type="molecule type" value="Genomic_DNA"/>
</dbReference>
<dbReference type="GO" id="GO:0006516">
    <property type="term" value="P:glycoprotein catabolic process"/>
    <property type="evidence" value="ECO:0007669"/>
    <property type="project" value="TreeGrafter"/>
</dbReference>
<keyword evidence="4" id="KW-0732">Signal</keyword>
<dbReference type="Proteomes" id="UP000285650">
    <property type="component" value="Unassembled WGS sequence"/>
</dbReference>
<evidence type="ECO:0000313" key="7">
    <source>
        <dbReference type="EMBL" id="RHE92926.1"/>
    </source>
</evidence>
<dbReference type="InterPro" id="IPR005887">
    <property type="entry name" value="GH92_a_mannosidase_put"/>
</dbReference>
<dbReference type="InterPro" id="IPR050883">
    <property type="entry name" value="PNGase"/>
</dbReference>
<evidence type="ECO:0000313" key="8">
    <source>
        <dbReference type="Proteomes" id="UP000285650"/>
    </source>
</evidence>
<name>A0A414LDS9_9BACE</name>
<dbReference type="Gene3D" id="3.30.2080.10">
    <property type="entry name" value="GH92 mannosidase domain"/>
    <property type="match status" value="1"/>
</dbReference>
<evidence type="ECO:0000256" key="2">
    <source>
        <dbReference type="ARBA" id="ARBA00011245"/>
    </source>
</evidence>
<dbReference type="SUPFAM" id="SSF48208">
    <property type="entry name" value="Six-hairpin glycosidases"/>
    <property type="match status" value="1"/>
</dbReference>
<comment type="caution">
    <text evidence="7">The sequence shown here is derived from an EMBL/GenBank/DDBJ whole genome shotgun (WGS) entry which is preliminary data.</text>
</comment>
<organism evidence="7 8">
    <name type="scientific">Bacteroides intestinalis</name>
    <dbReference type="NCBI Taxonomy" id="329854"/>
    <lineage>
        <taxon>Bacteria</taxon>
        <taxon>Pseudomonadati</taxon>
        <taxon>Bacteroidota</taxon>
        <taxon>Bacteroidia</taxon>
        <taxon>Bacteroidales</taxon>
        <taxon>Bacteroidaceae</taxon>
        <taxon>Bacteroides</taxon>
    </lineage>
</organism>
<gene>
    <name evidence="7" type="ORF">DW712_07275</name>
</gene>
<dbReference type="Gene3D" id="1.20.1050.60">
    <property type="entry name" value="alpha-1,2-mannosidase"/>
    <property type="match status" value="1"/>
</dbReference>
<dbReference type="InterPro" id="IPR041371">
    <property type="entry name" value="GH92_N"/>
</dbReference>
<proteinExistence type="predicted"/>
<evidence type="ECO:0000256" key="4">
    <source>
        <dbReference type="SAM" id="SignalP"/>
    </source>
</evidence>
<comment type="subunit">
    <text evidence="2">Monomer.</text>
</comment>
<dbReference type="Gene3D" id="1.20.1610.10">
    <property type="entry name" value="alpha-1,2-mannosidases domains"/>
    <property type="match status" value="1"/>
</dbReference>
<feature type="signal peptide" evidence="4">
    <location>
        <begin position="1"/>
        <end position="20"/>
    </location>
</feature>
<protein>
    <submittedName>
        <fullName evidence="7">Glycoside hydrolase family 92 protein</fullName>
    </submittedName>
</protein>